<feature type="domain" description="ABC-type transport auxiliary lipoprotein component" evidence="2">
    <location>
        <begin position="25"/>
        <end position="180"/>
    </location>
</feature>
<protein>
    <recommendedName>
        <fullName evidence="2">ABC-type transport auxiliary lipoprotein component domain-containing protein</fullName>
    </recommendedName>
</protein>
<keyword evidence="4" id="KW-1185">Reference proteome</keyword>
<evidence type="ECO:0000259" key="2">
    <source>
        <dbReference type="Pfam" id="PF03886"/>
    </source>
</evidence>
<reference evidence="3 4" key="1">
    <citation type="submission" date="2012-11" db="EMBL/GenBank/DDBJ databases">
        <title>Whole genome sequence of Acidisphaera rubrifaciens HS-AP3.</title>
        <authorList>
            <person name="Azuma Y."/>
            <person name="Higashiura N."/>
            <person name="Hirakawa H."/>
            <person name="Matsushita K."/>
        </authorList>
    </citation>
    <scope>NUCLEOTIDE SEQUENCE [LARGE SCALE GENOMIC DNA]</scope>
    <source>
        <strain evidence="3 4">HS-AP3</strain>
    </source>
</reference>
<dbReference type="RefSeq" id="WP_048860299.1">
    <property type="nucleotide sequence ID" value="NZ_BANB01000104.1"/>
</dbReference>
<evidence type="ECO:0000256" key="1">
    <source>
        <dbReference type="SAM" id="SignalP"/>
    </source>
</evidence>
<feature type="signal peptide" evidence="1">
    <location>
        <begin position="1"/>
        <end position="18"/>
    </location>
</feature>
<dbReference type="EMBL" id="BANB01000104">
    <property type="protein sequence ID" value="GAN76481.1"/>
    <property type="molecule type" value="Genomic_DNA"/>
</dbReference>
<evidence type="ECO:0000313" key="4">
    <source>
        <dbReference type="Proteomes" id="UP000032680"/>
    </source>
</evidence>
<dbReference type="SUPFAM" id="SSF159594">
    <property type="entry name" value="XCC0632-like"/>
    <property type="match status" value="1"/>
</dbReference>
<name>A0A0D6P562_9PROT</name>
<comment type="caution">
    <text evidence="3">The sequence shown here is derived from an EMBL/GenBank/DDBJ whole genome shotgun (WGS) entry which is preliminary data.</text>
</comment>
<dbReference type="OrthoDB" id="7064073at2"/>
<gene>
    <name evidence="3" type="ORF">Asru_0104_04</name>
</gene>
<dbReference type="AlphaFoldDB" id="A0A0D6P562"/>
<organism evidence="3 4">
    <name type="scientific">Acidisphaera rubrifaciens HS-AP3</name>
    <dbReference type="NCBI Taxonomy" id="1231350"/>
    <lineage>
        <taxon>Bacteria</taxon>
        <taxon>Pseudomonadati</taxon>
        <taxon>Pseudomonadota</taxon>
        <taxon>Alphaproteobacteria</taxon>
        <taxon>Acetobacterales</taxon>
        <taxon>Acetobacteraceae</taxon>
        <taxon>Acidisphaera</taxon>
    </lineage>
</organism>
<dbReference type="InterPro" id="IPR005586">
    <property type="entry name" value="ABC_trans_aux"/>
</dbReference>
<dbReference type="Gene3D" id="3.40.50.10610">
    <property type="entry name" value="ABC-type transport auxiliary lipoprotein component"/>
    <property type="match status" value="1"/>
</dbReference>
<dbReference type="Proteomes" id="UP000032680">
    <property type="component" value="Unassembled WGS sequence"/>
</dbReference>
<evidence type="ECO:0000313" key="3">
    <source>
        <dbReference type="EMBL" id="GAN76481.1"/>
    </source>
</evidence>
<keyword evidence="1" id="KW-0732">Signal</keyword>
<accession>A0A0D6P562</accession>
<proteinExistence type="predicted"/>
<sequence>MKRRTLLLAAALLPAACASPDPRLYTLRAVPGPTLTGGPRAITLRQVSLARYLERPQIVRSSEDYRLDVQANDWWGEPLAAMVGRVLGEDLTQRLPGTQVFNEAGAISPDSDARIEVNVLRLDADASGAVVLNAQVAIAGPTGEPTAHEVRLTVRPTDGTLESQVAATSQAVGQLADAIAAQVARGGPAASGRPARRHRARH</sequence>
<dbReference type="Pfam" id="PF03886">
    <property type="entry name" value="ABC_trans_aux"/>
    <property type="match status" value="1"/>
</dbReference>
<feature type="chain" id="PRO_5002309535" description="ABC-type transport auxiliary lipoprotein component domain-containing protein" evidence="1">
    <location>
        <begin position="19"/>
        <end position="202"/>
    </location>
</feature>